<dbReference type="SMART" id="SM00116">
    <property type="entry name" value="CBS"/>
    <property type="match status" value="2"/>
</dbReference>
<dbReference type="InterPro" id="IPR044751">
    <property type="entry name" value="Ion_transp-like_CBS"/>
</dbReference>
<dbReference type="SUPFAM" id="SSF56176">
    <property type="entry name" value="FAD-binding/transporter-associated domain-like"/>
    <property type="match status" value="1"/>
</dbReference>
<dbReference type="InterPro" id="IPR016169">
    <property type="entry name" value="FAD-bd_PCMH_sub2"/>
</dbReference>
<evidence type="ECO:0000256" key="4">
    <source>
        <dbReference type="PROSITE-ProRule" id="PRU00703"/>
    </source>
</evidence>
<dbReference type="PROSITE" id="PS51371">
    <property type="entry name" value="CBS"/>
    <property type="match status" value="2"/>
</dbReference>
<dbReference type="GO" id="GO:0005886">
    <property type="term" value="C:plasma membrane"/>
    <property type="evidence" value="ECO:0007669"/>
    <property type="project" value="TreeGrafter"/>
</dbReference>
<organism evidence="7 8">
    <name type="scientific">Halovulum dunhuangense</name>
    <dbReference type="NCBI Taxonomy" id="1505036"/>
    <lineage>
        <taxon>Bacteria</taxon>
        <taxon>Pseudomonadati</taxon>
        <taxon>Pseudomonadota</taxon>
        <taxon>Alphaproteobacteria</taxon>
        <taxon>Rhodobacterales</taxon>
        <taxon>Paracoccaceae</taxon>
        <taxon>Halovulum</taxon>
    </lineage>
</organism>
<dbReference type="InterPro" id="IPR005170">
    <property type="entry name" value="Transptr-assoc_dom"/>
</dbReference>
<protein>
    <submittedName>
        <fullName evidence="7">HlyC/CorC family transporter</fullName>
    </submittedName>
</protein>
<dbReference type="PANTHER" id="PTHR22777">
    <property type="entry name" value="HEMOLYSIN-RELATED"/>
    <property type="match status" value="1"/>
</dbReference>
<dbReference type="AlphaFoldDB" id="A0A849KZA4"/>
<dbReference type="RefSeq" id="WP_171322353.1">
    <property type="nucleotide sequence ID" value="NZ_JABFBC010000001.1"/>
</dbReference>
<comment type="similarity">
    <text evidence="1">Belongs to the UPF0053 family. Hemolysin C subfamily.</text>
</comment>
<proteinExistence type="inferred from homology"/>
<dbReference type="EMBL" id="JABFBC010000001">
    <property type="protein sequence ID" value="NNU79412.1"/>
    <property type="molecule type" value="Genomic_DNA"/>
</dbReference>
<dbReference type="Pfam" id="PF00571">
    <property type="entry name" value="CBS"/>
    <property type="match status" value="2"/>
</dbReference>
<keyword evidence="2" id="KW-0677">Repeat</keyword>
<evidence type="ECO:0000313" key="7">
    <source>
        <dbReference type="EMBL" id="NNU79412.1"/>
    </source>
</evidence>
<dbReference type="Gene3D" id="3.30.465.10">
    <property type="match status" value="1"/>
</dbReference>
<name>A0A849KZA4_9RHOB</name>
<evidence type="ECO:0000256" key="3">
    <source>
        <dbReference type="ARBA" id="ARBA00023122"/>
    </source>
</evidence>
<gene>
    <name evidence="7" type="ORF">HMH01_03075</name>
</gene>
<dbReference type="Proteomes" id="UP000572377">
    <property type="component" value="Unassembled WGS sequence"/>
</dbReference>
<dbReference type="SUPFAM" id="SSF54631">
    <property type="entry name" value="CBS-domain pair"/>
    <property type="match status" value="1"/>
</dbReference>
<evidence type="ECO:0000256" key="1">
    <source>
        <dbReference type="ARBA" id="ARBA00006446"/>
    </source>
</evidence>
<evidence type="ECO:0000313" key="8">
    <source>
        <dbReference type="Proteomes" id="UP000572377"/>
    </source>
</evidence>
<dbReference type="GO" id="GO:0050660">
    <property type="term" value="F:flavin adenine dinucleotide binding"/>
    <property type="evidence" value="ECO:0007669"/>
    <property type="project" value="InterPro"/>
</dbReference>
<dbReference type="PANTHER" id="PTHR22777:SF27">
    <property type="entry name" value="MAGNESIUM AND COBALT EFFLUX PROTEIN CORC"/>
    <property type="match status" value="1"/>
</dbReference>
<dbReference type="InterPro" id="IPR036318">
    <property type="entry name" value="FAD-bd_PCMH-like_sf"/>
</dbReference>
<dbReference type="Pfam" id="PF03471">
    <property type="entry name" value="CorC_HlyC"/>
    <property type="match status" value="1"/>
</dbReference>
<evidence type="ECO:0000259" key="6">
    <source>
        <dbReference type="PROSITE" id="PS51371"/>
    </source>
</evidence>
<feature type="compositionally biased region" description="Polar residues" evidence="5">
    <location>
        <begin position="1"/>
        <end position="20"/>
    </location>
</feature>
<dbReference type="InterPro" id="IPR000644">
    <property type="entry name" value="CBS_dom"/>
</dbReference>
<feature type="domain" description="CBS" evidence="6">
    <location>
        <begin position="83"/>
        <end position="144"/>
    </location>
</feature>
<sequence>MGDNSDGSSTAAQGAQQYSDQNDERDQPSSGPFGFFNRLFGIEPESQEPEPERRPSTAPAPDGHQAMMSNLREMRNTRVEDVAVPRADVVAVSDTATLDEVVEVFRQSTYSRLPVFTDTLDSPIGFVHLKDIALAYGFNGHGAEFDIRALLRPLLYVAPSMPIGTLLQKMKTERIHMALVIDEYGGVDGLLTIEDLMEQIVGEIADEHDTEEAALWIEEAPGVYLCSARALVHEFETIAGVDLLTDDLDEEIDTLGGLVIMLAGRLPLRGEIIPDPAGHEFEIVDADPRMVKRVRVRLRPDTALDRAAE</sequence>
<dbReference type="InterPro" id="IPR046342">
    <property type="entry name" value="CBS_dom_sf"/>
</dbReference>
<dbReference type="SMART" id="SM01091">
    <property type="entry name" value="CorC_HlyC"/>
    <property type="match status" value="1"/>
</dbReference>
<keyword evidence="3 4" id="KW-0129">CBS domain</keyword>
<accession>A0A849KZA4</accession>
<keyword evidence="8" id="KW-1185">Reference proteome</keyword>
<dbReference type="Gene3D" id="3.10.580.10">
    <property type="entry name" value="CBS-domain"/>
    <property type="match status" value="1"/>
</dbReference>
<dbReference type="CDD" id="cd04590">
    <property type="entry name" value="CBS_pair_CorC_HlyC_assoc"/>
    <property type="match status" value="1"/>
</dbReference>
<evidence type="ECO:0000256" key="2">
    <source>
        <dbReference type="ARBA" id="ARBA00022737"/>
    </source>
</evidence>
<feature type="domain" description="CBS" evidence="6">
    <location>
        <begin position="150"/>
        <end position="207"/>
    </location>
</feature>
<dbReference type="FunFam" id="3.10.580.10:FF:000002">
    <property type="entry name" value="Magnesium/cobalt efflux protein CorC"/>
    <property type="match status" value="1"/>
</dbReference>
<feature type="region of interest" description="Disordered" evidence="5">
    <location>
        <begin position="1"/>
        <end position="64"/>
    </location>
</feature>
<comment type="caution">
    <text evidence="7">The sequence shown here is derived from an EMBL/GenBank/DDBJ whole genome shotgun (WGS) entry which is preliminary data.</text>
</comment>
<reference evidence="7 8" key="1">
    <citation type="submission" date="2020-05" db="EMBL/GenBank/DDBJ databases">
        <title>Gimesia benthica sp. nov., a novel planctomycete isolated from a deep-sea water sample of the Northwest Indian Ocean.</title>
        <authorList>
            <person name="Wang J."/>
            <person name="Ruan C."/>
            <person name="Song L."/>
            <person name="Zhu Y."/>
            <person name="Li A."/>
            <person name="Zheng X."/>
            <person name="Wang L."/>
            <person name="Lu Z."/>
            <person name="Huang Y."/>
            <person name="Du W."/>
            <person name="Zhou Y."/>
            <person name="Huang L."/>
            <person name="Dai X."/>
        </authorList>
    </citation>
    <scope>NUCLEOTIDE SEQUENCE [LARGE SCALE GENOMIC DNA]</scope>
    <source>
        <strain evidence="7 8">YYQ-30</strain>
    </source>
</reference>
<evidence type="ECO:0000256" key="5">
    <source>
        <dbReference type="SAM" id="MobiDB-lite"/>
    </source>
</evidence>